<dbReference type="AlphaFoldDB" id="A0A399CVR2"/>
<feature type="domain" description="D-isomer specific 2-hydroxyacid dehydrogenase catalytic" evidence="5">
    <location>
        <begin position="17"/>
        <end position="317"/>
    </location>
</feature>
<keyword evidence="3" id="KW-0520">NAD</keyword>
<dbReference type="GO" id="GO:0051287">
    <property type="term" value="F:NAD binding"/>
    <property type="evidence" value="ECO:0007669"/>
    <property type="project" value="InterPro"/>
</dbReference>
<dbReference type="Gene3D" id="3.40.50.720">
    <property type="entry name" value="NAD(P)-binding Rossmann-like Domain"/>
    <property type="match status" value="2"/>
</dbReference>
<dbReference type="EMBL" id="QWET01000026">
    <property type="protein sequence ID" value="RIH63088.1"/>
    <property type="molecule type" value="Genomic_DNA"/>
</dbReference>
<dbReference type="InterPro" id="IPR036291">
    <property type="entry name" value="NAD(P)-bd_dom_sf"/>
</dbReference>
<evidence type="ECO:0000259" key="6">
    <source>
        <dbReference type="Pfam" id="PF02826"/>
    </source>
</evidence>
<dbReference type="Pfam" id="PF00389">
    <property type="entry name" value="2-Hacid_dh"/>
    <property type="match status" value="1"/>
</dbReference>
<dbReference type="OrthoDB" id="9777288at2"/>
<keyword evidence="8" id="KW-1185">Reference proteome</keyword>
<feature type="domain" description="D-isomer specific 2-hydroxyacid dehydrogenase NAD-binding" evidence="6">
    <location>
        <begin position="109"/>
        <end position="285"/>
    </location>
</feature>
<dbReference type="GO" id="GO:0003714">
    <property type="term" value="F:transcription corepressor activity"/>
    <property type="evidence" value="ECO:0007669"/>
    <property type="project" value="InterPro"/>
</dbReference>
<dbReference type="InterPro" id="IPR043322">
    <property type="entry name" value="CtBP"/>
</dbReference>
<dbReference type="InterPro" id="IPR050418">
    <property type="entry name" value="D-iso_2-hydroxyacid_DH_PdxB"/>
</dbReference>
<dbReference type="Pfam" id="PF02826">
    <property type="entry name" value="2-Hacid_dh_C"/>
    <property type="match status" value="1"/>
</dbReference>
<dbReference type="InterPro" id="IPR006140">
    <property type="entry name" value="D-isomer_DH_NAD-bd"/>
</dbReference>
<reference evidence="7 8" key="1">
    <citation type="journal article" date="2015" name="Int. J. Syst. Evol. Microbiol.">
        <title>Mariniphaga sediminis sp. nov., isolated from coastal sediment.</title>
        <authorList>
            <person name="Wang F.Q."/>
            <person name="Shen Q.Y."/>
            <person name="Chen G.J."/>
            <person name="Du Z.J."/>
        </authorList>
    </citation>
    <scope>NUCLEOTIDE SEQUENCE [LARGE SCALE GENOMIC DNA]</scope>
    <source>
        <strain evidence="7 8">SY21</strain>
    </source>
</reference>
<dbReference type="Proteomes" id="UP000266441">
    <property type="component" value="Unassembled WGS sequence"/>
</dbReference>
<comment type="similarity">
    <text evidence="1 4">Belongs to the D-isomer specific 2-hydroxyacid dehydrogenase family.</text>
</comment>
<name>A0A399CVR2_9BACT</name>
<evidence type="ECO:0000256" key="3">
    <source>
        <dbReference type="ARBA" id="ARBA00023027"/>
    </source>
</evidence>
<dbReference type="SUPFAM" id="SSF52283">
    <property type="entry name" value="Formate/glycerate dehydrogenase catalytic domain-like"/>
    <property type="match status" value="1"/>
</dbReference>
<sequence>MNIVILDSGYSSYHFEKSLFEKNGFTLKIHPSYKGEKSEKMLFAREADGILVRHTPIDEDFLSEMKNLKALVRYGVGYDNVDVDACTRHGVKVANVQGYANHAVSEHALALLLACSRGMWDTRSQIANRFVAPPVKDIFELHDKTLGIIGLGRIGSTFGKKAVPLFRETIASDPYKPPNYFDSFGIKKVSLDKVLKESDIISIHCNLTSETTHLLNKDTFSKMKKKPVIINTARGEVVDEKALLKALEAGQIHSAGLDVYENEPVTKAQETLIHHPRTICTGHYAWYSDYAAEELQKRAARNLLHLLKGENVEDCLNP</sequence>
<evidence type="ECO:0000313" key="8">
    <source>
        <dbReference type="Proteomes" id="UP000266441"/>
    </source>
</evidence>
<dbReference type="RefSeq" id="WP_119351972.1">
    <property type="nucleotide sequence ID" value="NZ_QWET01000026.1"/>
</dbReference>
<protein>
    <submittedName>
        <fullName evidence="7">C-terminal binding protein</fullName>
    </submittedName>
</protein>
<dbReference type="PANTHER" id="PTHR43761:SF1">
    <property type="entry name" value="D-ISOMER SPECIFIC 2-HYDROXYACID DEHYDROGENASE CATALYTIC DOMAIN-CONTAINING PROTEIN-RELATED"/>
    <property type="match status" value="1"/>
</dbReference>
<evidence type="ECO:0000256" key="2">
    <source>
        <dbReference type="ARBA" id="ARBA00023002"/>
    </source>
</evidence>
<dbReference type="PROSITE" id="PS00671">
    <property type="entry name" value="D_2_HYDROXYACID_DH_3"/>
    <property type="match status" value="1"/>
</dbReference>
<dbReference type="GO" id="GO:0016616">
    <property type="term" value="F:oxidoreductase activity, acting on the CH-OH group of donors, NAD or NADP as acceptor"/>
    <property type="evidence" value="ECO:0007669"/>
    <property type="project" value="InterPro"/>
</dbReference>
<evidence type="ECO:0000313" key="7">
    <source>
        <dbReference type="EMBL" id="RIH63088.1"/>
    </source>
</evidence>
<dbReference type="InterPro" id="IPR029753">
    <property type="entry name" value="D-isomer_DH_CS"/>
</dbReference>
<keyword evidence="2 4" id="KW-0560">Oxidoreductase</keyword>
<evidence type="ECO:0000256" key="4">
    <source>
        <dbReference type="RuleBase" id="RU003719"/>
    </source>
</evidence>
<organism evidence="7 8">
    <name type="scientific">Mariniphaga sediminis</name>
    <dbReference type="NCBI Taxonomy" id="1628158"/>
    <lineage>
        <taxon>Bacteria</taxon>
        <taxon>Pseudomonadati</taxon>
        <taxon>Bacteroidota</taxon>
        <taxon>Bacteroidia</taxon>
        <taxon>Marinilabiliales</taxon>
        <taxon>Prolixibacteraceae</taxon>
        <taxon>Mariniphaga</taxon>
    </lineage>
</organism>
<dbReference type="SUPFAM" id="SSF51735">
    <property type="entry name" value="NAD(P)-binding Rossmann-fold domains"/>
    <property type="match status" value="1"/>
</dbReference>
<evidence type="ECO:0000256" key="1">
    <source>
        <dbReference type="ARBA" id="ARBA00005854"/>
    </source>
</evidence>
<dbReference type="PANTHER" id="PTHR43761">
    <property type="entry name" value="D-ISOMER SPECIFIC 2-HYDROXYACID DEHYDROGENASE FAMILY PROTEIN (AFU_ORTHOLOGUE AFUA_1G13630)"/>
    <property type="match status" value="1"/>
</dbReference>
<proteinExistence type="inferred from homology"/>
<dbReference type="InterPro" id="IPR006139">
    <property type="entry name" value="D-isomer_2_OHA_DH_cat_dom"/>
</dbReference>
<comment type="caution">
    <text evidence="7">The sequence shown here is derived from an EMBL/GenBank/DDBJ whole genome shotgun (WGS) entry which is preliminary data.</text>
</comment>
<evidence type="ECO:0000259" key="5">
    <source>
        <dbReference type="Pfam" id="PF00389"/>
    </source>
</evidence>
<accession>A0A399CVR2</accession>
<gene>
    <name evidence="7" type="ORF">D1164_21515</name>
</gene>
<dbReference type="CDD" id="cd05299">
    <property type="entry name" value="CtBP_dh"/>
    <property type="match status" value="1"/>
</dbReference>